<evidence type="ECO:0000256" key="3">
    <source>
        <dbReference type="ARBA" id="ARBA00023237"/>
    </source>
</evidence>
<keyword evidence="6" id="KW-1185">Reference proteome</keyword>
<accession>A0ABV1RYM9</accession>
<dbReference type="PANTHER" id="PTHR40980">
    <property type="entry name" value="PLUG DOMAIN-CONTAINING PROTEIN"/>
    <property type="match status" value="1"/>
</dbReference>
<evidence type="ECO:0000256" key="2">
    <source>
        <dbReference type="ARBA" id="ARBA00023136"/>
    </source>
</evidence>
<dbReference type="Gene3D" id="2.170.130.10">
    <property type="entry name" value="TonB-dependent receptor, plug domain"/>
    <property type="match status" value="1"/>
</dbReference>
<organism evidence="5 6">
    <name type="scientific">Pontibacter populi</name>
    <dbReference type="NCBI Taxonomy" id="890055"/>
    <lineage>
        <taxon>Bacteria</taxon>
        <taxon>Pseudomonadati</taxon>
        <taxon>Bacteroidota</taxon>
        <taxon>Cytophagia</taxon>
        <taxon>Cytophagales</taxon>
        <taxon>Hymenobacteraceae</taxon>
        <taxon>Pontibacter</taxon>
    </lineage>
</organism>
<feature type="domain" description="Outer membrane protein beta-barrel" evidence="4">
    <location>
        <begin position="382"/>
        <end position="785"/>
    </location>
</feature>
<evidence type="ECO:0000259" key="4">
    <source>
        <dbReference type="Pfam" id="PF14905"/>
    </source>
</evidence>
<comment type="caution">
    <text evidence="5">The sequence shown here is derived from an EMBL/GenBank/DDBJ whole genome shotgun (WGS) entry which is preliminary data.</text>
</comment>
<dbReference type="SUPFAM" id="SSF56935">
    <property type="entry name" value="Porins"/>
    <property type="match status" value="1"/>
</dbReference>
<gene>
    <name evidence="5" type="ORF">ABS362_18270</name>
</gene>
<dbReference type="Proteomes" id="UP001476807">
    <property type="component" value="Unassembled WGS sequence"/>
</dbReference>
<keyword evidence="2" id="KW-0472">Membrane</keyword>
<dbReference type="SUPFAM" id="SSF49464">
    <property type="entry name" value="Carboxypeptidase regulatory domain-like"/>
    <property type="match status" value="1"/>
</dbReference>
<reference evidence="5 6" key="1">
    <citation type="submission" date="2024-06" db="EMBL/GenBank/DDBJ databases">
        <title>Pontibacter populi HYL7-15.</title>
        <authorList>
            <person name="Kim M.K."/>
        </authorList>
    </citation>
    <scope>NUCLEOTIDE SEQUENCE [LARGE SCALE GENOMIC DNA]</scope>
    <source>
        <strain evidence="5 6">HYL7-15</strain>
    </source>
</reference>
<keyword evidence="3" id="KW-0998">Cell outer membrane</keyword>
<evidence type="ECO:0000313" key="6">
    <source>
        <dbReference type="Proteomes" id="UP001476807"/>
    </source>
</evidence>
<evidence type="ECO:0000313" key="5">
    <source>
        <dbReference type="EMBL" id="MER2999503.1"/>
    </source>
</evidence>
<dbReference type="Gene3D" id="2.60.40.1120">
    <property type="entry name" value="Carboxypeptidase-like, regulatory domain"/>
    <property type="match status" value="1"/>
</dbReference>
<dbReference type="Pfam" id="PF14905">
    <property type="entry name" value="OMP_b-brl_3"/>
    <property type="match status" value="1"/>
</dbReference>
<dbReference type="InterPro" id="IPR008969">
    <property type="entry name" value="CarboxyPept-like_regulatory"/>
</dbReference>
<protein>
    <submittedName>
        <fullName evidence="5">Outer membrane beta-barrel family protein</fullName>
    </submittedName>
</protein>
<proteinExistence type="predicted"/>
<dbReference type="EMBL" id="JBEOKT010000025">
    <property type="protein sequence ID" value="MER2999503.1"/>
    <property type="molecule type" value="Genomic_DNA"/>
</dbReference>
<dbReference type="RefSeq" id="WP_350414339.1">
    <property type="nucleotide sequence ID" value="NZ_JBEOKT010000025.1"/>
</dbReference>
<dbReference type="PANTHER" id="PTHR40980:SF4">
    <property type="entry name" value="TONB-DEPENDENT RECEPTOR-LIKE BETA-BARREL DOMAIN-CONTAINING PROTEIN"/>
    <property type="match status" value="1"/>
</dbReference>
<name>A0ABV1RYM9_9BACT</name>
<dbReference type="InterPro" id="IPR036942">
    <property type="entry name" value="Beta-barrel_TonB_sf"/>
</dbReference>
<evidence type="ECO:0000256" key="1">
    <source>
        <dbReference type="ARBA" id="ARBA00004442"/>
    </source>
</evidence>
<dbReference type="Pfam" id="PF13620">
    <property type="entry name" value="CarboxypepD_reg"/>
    <property type="match status" value="1"/>
</dbReference>
<dbReference type="InterPro" id="IPR037066">
    <property type="entry name" value="Plug_dom_sf"/>
</dbReference>
<dbReference type="InterPro" id="IPR041700">
    <property type="entry name" value="OMP_b-brl_3"/>
</dbReference>
<comment type="subcellular location">
    <subcellularLocation>
        <location evidence="1">Cell outer membrane</location>
    </subcellularLocation>
</comment>
<sequence length="811" mass="90360">MKNLSHIIILLLIAVLPQAGFSQVNGFLTGVVKDEQGQPVGFANVALLRAADSTVVNGTTADLEGKYQIISPVKGTYFLRFNFLGYVQVNAAPFEVTGEEFTKDFGSTILKENTQVLQEVVVQGMRPTVVAYADKLVVNVEGTAMAGGSTAYEVLAKSPGVWIDQNGDLKLNGKAGVKVMINNKLVYLSGKELQNLLQNVSGENIKDLEIVTNPSAKYDAEGASGIININLKKNKETGLNGSLHSSYQYNELNSYTAGADINYKKGAWNSFASFDFAERTNLRTNKMKRTFRNHQDSSLDQNLREEGTRTVPTFRLGSDVDLNQRHSLGFMADVSVYKTENSIRTLAKMVDGTPENDVLIDALNNGKGQKQNSTVNLHYLGKLDTLGTTLSADLDYVRLYSQDDASFENRLDSLGIPAGFSISRLMYDNPNNYDIYAAKADLTKAIGKAGKLELGAKASRVISDNELKFYEEMDGRMLPDAKRSNHFIYKENILAAYASFSTAISKKVSIQAGLRAEQTFAEGNSVTMSQTTNREYFNLFPTLFVQHSVNDKYQVSYSYSRRVNRPQYSALNPFIFYIDPYSWVVGNPYLKPQYTNAFNITQTINQRYNVVVGYAVTKDFIAEMPVQNATDKTTYFQQQNLESMRSLNATLVAPIQVLPVWQINNTATVLYQKFTKELDLQKLANEQVSFMLQSNHTLQLPKNLRLEINGVYQGPVAYGLYHVNANWGVDAGLKRSFMNDKLDVSMSFTDIFKTKRMAGTINMDGNTITADQYRGTQSFKISLRYRFSKGSEFKSGKKSINLDEVNRAGGK</sequence>
<dbReference type="Gene3D" id="2.40.170.20">
    <property type="entry name" value="TonB-dependent receptor, beta-barrel domain"/>
    <property type="match status" value="1"/>
</dbReference>